<reference evidence="1" key="1">
    <citation type="submission" date="2022-07" db="EMBL/GenBank/DDBJ databases">
        <title>Genome sequencing of Photobacterium atrarenae GJH2-4.</title>
        <authorList>
            <person name="Park S.-J."/>
        </authorList>
    </citation>
    <scope>NUCLEOTIDE SEQUENCE</scope>
    <source>
        <strain evidence="1">GJH2-4</strain>
    </source>
</reference>
<protein>
    <submittedName>
        <fullName evidence="1">Phage tail assembly protein</fullName>
    </submittedName>
</protein>
<gene>
    <name evidence="1" type="ORF">NNL38_08260</name>
</gene>
<dbReference type="InterPro" id="IPR019289">
    <property type="entry name" value="Phage_tail_E/E"/>
</dbReference>
<evidence type="ECO:0000313" key="1">
    <source>
        <dbReference type="EMBL" id="UTV26376.1"/>
    </source>
</evidence>
<evidence type="ECO:0000313" key="2">
    <source>
        <dbReference type="Proteomes" id="UP001057998"/>
    </source>
</evidence>
<name>A0ABY5GB24_9GAMM</name>
<keyword evidence="2" id="KW-1185">Reference proteome</keyword>
<dbReference type="EMBL" id="CP101508">
    <property type="protein sequence ID" value="UTV26376.1"/>
    <property type="molecule type" value="Genomic_DNA"/>
</dbReference>
<dbReference type="RefSeq" id="WP_255387589.1">
    <property type="nucleotide sequence ID" value="NZ_CP101508.1"/>
</dbReference>
<dbReference type="Proteomes" id="UP001057998">
    <property type="component" value="Chromosome 1"/>
</dbReference>
<dbReference type="Pfam" id="PF10109">
    <property type="entry name" value="Phage_TAC_7"/>
    <property type="match status" value="1"/>
</dbReference>
<sequence length="110" mass="12462">MKTQAATQANTATYPNPAETITLDYPVRVEGKEYQTLTMRRLKVRDRLIANKQEGDDFDKELYIFSSLTGVDVTVIHELDEMDYKKLQDVYLGFMKKGSQNSASETSSTA</sequence>
<organism evidence="1 2">
    <name type="scientific">Photobacterium atrarenae</name>
    <dbReference type="NCBI Taxonomy" id="865757"/>
    <lineage>
        <taxon>Bacteria</taxon>
        <taxon>Pseudomonadati</taxon>
        <taxon>Pseudomonadota</taxon>
        <taxon>Gammaproteobacteria</taxon>
        <taxon>Vibrionales</taxon>
        <taxon>Vibrionaceae</taxon>
        <taxon>Photobacterium</taxon>
    </lineage>
</organism>
<accession>A0ABY5GB24</accession>
<proteinExistence type="predicted"/>